<dbReference type="PANTHER" id="PTHR48083:SF2">
    <property type="entry name" value="MEDIUM-CHAIN SPECIFIC ACYL-COA DEHYDROGENASE, MITOCHONDRIAL"/>
    <property type="match status" value="1"/>
</dbReference>
<gene>
    <name evidence="3" type="ORF">PYK22_03010</name>
</gene>
<dbReference type="Gene3D" id="1.20.140.10">
    <property type="entry name" value="Butyryl-CoA Dehydrogenase, subunit A, domain 3"/>
    <property type="match status" value="1"/>
</dbReference>
<keyword evidence="1 3" id="KW-0560">Oxidoreductase</keyword>
<dbReference type="Gene3D" id="2.40.110.10">
    <property type="entry name" value="Butyryl-CoA Dehydrogenase, subunit A, domain 2"/>
    <property type="match status" value="1"/>
</dbReference>
<reference evidence="3 4" key="2">
    <citation type="submission" date="2015-01" db="EMBL/GenBank/DDBJ databases">
        <title>Complete genome sequence of Pyrinomonas methylaliphatogenes type strain K22T.</title>
        <authorList>
            <person name="Lee K.C.Y."/>
            <person name="Power J.F."/>
            <person name="Dunfield P.F."/>
            <person name="Morgan X.C."/>
            <person name="Huttenhower C."/>
            <person name="Stott M.B."/>
        </authorList>
    </citation>
    <scope>NUCLEOTIDE SEQUENCE [LARGE SCALE GENOMIC DNA]</scope>
    <source>
        <strain evidence="3 4">K22</strain>
    </source>
</reference>
<dbReference type="InterPro" id="IPR046373">
    <property type="entry name" value="Acyl-CoA_Oxase/DH_mid-dom_sf"/>
</dbReference>
<dbReference type="EMBL" id="CBXV010000008">
    <property type="protein sequence ID" value="CDM66963.1"/>
    <property type="molecule type" value="Genomic_DNA"/>
</dbReference>
<protein>
    <submittedName>
        <fullName evidence="3">Acyl-CoA dehydrogenase</fullName>
        <ecNumber evidence="3">1.3.8.7</ecNumber>
    </submittedName>
</protein>
<accession>A0A0B6X0B5</accession>
<dbReference type="GO" id="GO:0070991">
    <property type="term" value="F:medium-chain fatty acyl-CoA dehydrogenase activity"/>
    <property type="evidence" value="ECO:0007669"/>
    <property type="project" value="UniProtKB-EC"/>
</dbReference>
<dbReference type="Proteomes" id="UP000031518">
    <property type="component" value="Unassembled WGS sequence"/>
</dbReference>
<organism evidence="3 4">
    <name type="scientific">Pyrinomonas methylaliphatogenes</name>
    <dbReference type="NCBI Taxonomy" id="454194"/>
    <lineage>
        <taxon>Bacteria</taxon>
        <taxon>Pseudomonadati</taxon>
        <taxon>Acidobacteriota</taxon>
        <taxon>Blastocatellia</taxon>
        <taxon>Blastocatellales</taxon>
        <taxon>Pyrinomonadaceae</taxon>
        <taxon>Pyrinomonas</taxon>
    </lineage>
</organism>
<dbReference type="GO" id="GO:0005737">
    <property type="term" value="C:cytoplasm"/>
    <property type="evidence" value="ECO:0007669"/>
    <property type="project" value="TreeGrafter"/>
</dbReference>
<dbReference type="Gene3D" id="1.10.540.10">
    <property type="entry name" value="Acyl-CoA dehydrogenase/oxidase, N-terminal domain"/>
    <property type="match status" value="1"/>
</dbReference>
<dbReference type="SUPFAM" id="SSF56645">
    <property type="entry name" value="Acyl-CoA dehydrogenase NM domain-like"/>
    <property type="match status" value="1"/>
</dbReference>
<feature type="domain" description="Acyl-CoA dehydrogenase/oxidase N-terminal" evidence="2">
    <location>
        <begin position="12"/>
        <end position="119"/>
    </location>
</feature>
<dbReference type="InterPro" id="IPR036250">
    <property type="entry name" value="AcylCo_DH-like_C"/>
</dbReference>
<evidence type="ECO:0000259" key="2">
    <source>
        <dbReference type="Pfam" id="PF02771"/>
    </source>
</evidence>
<dbReference type="GO" id="GO:0050660">
    <property type="term" value="F:flavin adenine dinucleotide binding"/>
    <property type="evidence" value="ECO:0007669"/>
    <property type="project" value="InterPro"/>
</dbReference>
<dbReference type="InterPro" id="IPR013786">
    <property type="entry name" value="AcylCoA_DH/ox_N"/>
</dbReference>
<dbReference type="OrthoDB" id="8246957at2"/>
<proteinExistence type="predicted"/>
<dbReference type="AlphaFoldDB" id="A0A0B6X0B5"/>
<dbReference type="PANTHER" id="PTHR48083">
    <property type="entry name" value="MEDIUM-CHAIN SPECIFIC ACYL-COA DEHYDROGENASE, MITOCHONDRIAL-RELATED"/>
    <property type="match status" value="1"/>
</dbReference>
<evidence type="ECO:0000256" key="1">
    <source>
        <dbReference type="ARBA" id="ARBA00023002"/>
    </source>
</evidence>
<dbReference type="InterPro" id="IPR037069">
    <property type="entry name" value="AcylCoA_DH/ox_N_sf"/>
</dbReference>
<name>A0A0B6X0B5_9BACT</name>
<evidence type="ECO:0000313" key="4">
    <source>
        <dbReference type="Proteomes" id="UP000031518"/>
    </source>
</evidence>
<dbReference type="RefSeq" id="WP_041978494.1">
    <property type="nucleotide sequence ID" value="NZ_CBXV010000008.1"/>
</dbReference>
<dbReference type="STRING" id="454194.PYK22_03010"/>
<dbReference type="EC" id="1.3.8.7" evidence="3"/>
<dbReference type="Pfam" id="PF02771">
    <property type="entry name" value="Acyl-CoA_dh_N"/>
    <property type="match status" value="1"/>
</dbReference>
<sequence length="347" mass="38250">MDSLFEDAPALTEEHARLARSLARFVEIEIEPRARFSRDPQVYREMAALLAQADLLRYAVALPSPPLDMRALCIVRERLAHASPAADYLFATQGLASYPLALAAPDHLRDFWLSRITAGRAIAAISLPTDDAGPTARREDGLYRLEGTAPFALNAGLADLYTIFARVANANRPAESGRSTAFVIGARMAGLEIEGLQETATGYPIAHVKCAALRVPIEEMIGNEGDGERILRTTRDAFLLSHAAAACGMAERALHEILARDKMTERARRLWAELRAARSLLYEAAHCHDTKPETVRLDLDREAFGIIFDLAHRIIAIATEAIGRESLISDHPVERMRRGLPALRLLF</sequence>
<dbReference type="SUPFAM" id="SSF47203">
    <property type="entry name" value="Acyl-CoA dehydrogenase C-terminal domain-like"/>
    <property type="match status" value="1"/>
</dbReference>
<dbReference type="InterPro" id="IPR009100">
    <property type="entry name" value="AcylCoA_DH/oxidase_NM_dom_sf"/>
</dbReference>
<dbReference type="GO" id="GO:0033539">
    <property type="term" value="P:fatty acid beta-oxidation using acyl-CoA dehydrogenase"/>
    <property type="evidence" value="ECO:0007669"/>
    <property type="project" value="TreeGrafter"/>
</dbReference>
<keyword evidence="4" id="KW-1185">Reference proteome</keyword>
<reference evidence="3 4" key="1">
    <citation type="submission" date="2013-12" db="EMBL/GenBank/DDBJ databases">
        <authorList>
            <person name="Stott M."/>
        </authorList>
    </citation>
    <scope>NUCLEOTIDE SEQUENCE [LARGE SCALE GENOMIC DNA]</scope>
    <source>
        <strain evidence="3 4">K22</strain>
    </source>
</reference>
<dbReference type="InterPro" id="IPR050741">
    <property type="entry name" value="Acyl-CoA_dehydrogenase"/>
</dbReference>
<evidence type="ECO:0000313" key="3">
    <source>
        <dbReference type="EMBL" id="CDM66963.1"/>
    </source>
</evidence>